<sequence>MAQNDFTGIADVHHSVVAAILRAAQRGVFTSAEAQLFIDRFRIPLESPDETMSSDK</sequence>
<gene>
    <name evidence="1" type="ORF">FB471_2502</name>
</gene>
<keyword evidence="2" id="KW-1185">Reference proteome</keyword>
<evidence type="ECO:0000313" key="2">
    <source>
        <dbReference type="Proteomes" id="UP000320876"/>
    </source>
</evidence>
<dbReference type="RefSeq" id="WP_170220793.1">
    <property type="nucleotide sequence ID" value="NZ_VFML01000001.1"/>
</dbReference>
<dbReference type="AlphaFoldDB" id="A0A542DI27"/>
<accession>A0A542DI27</accession>
<reference evidence="1 2" key="1">
    <citation type="submission" date="2019-06" db="EMBL/GenBank/DDBJ databases">
        <title>Sequencing the genomes of 1000 actinobacteria strains.</title>
        <authorList>
            <person name="Klenk H.-P."/>
        </authorList>
    </citation>
    <scope>NUCLEOTIDE SEQUENCE [LARGE SCALE GENOMIC DNA]</scope>
    <source>
        <strain evidence="1 2">DSM 45679</strain>
    </source>
</reference>
<name>A0A542DI27_AMYCI</name>
<organism evidence="1 2">
    <name type="scientific">Amycolatopsis cihanbeyliensis</name>
    <dbReference type="NCBI Taxonomy" id="1128664"/>
    <lineage>
        <taxon>Bacteria</taxon>
        <taxon>Bacillati</taxon>
        <taxon>Actinomycetota</taxon>
        <taxon>Actinomycetes</taxon>
        <taxon>Pseudonocardiales</taxon>
        <taxon>Pseudonocardiaceae</taxon>
        <taxon>Amycolatopsis</taxon>
    </lineage>
</organism>
<proteinExistence type="predicted"/>
<comment type="caution">
    <text evidence="1">The sequence shown here is derived from an EMBL/GenBank/DDBJ whole genome shotgun (WGS) entry which is preliminary data.</text>
</comment>
<evidence type="ECO:0000313" key="1">
    <source>
        <dbReference type="EMBL" id="TQJ02757.1"/>
    </source>
</evidence>
<dbReference type="EMBL" id="VFML01000001">
    <property type="protein sequence ID" value="TQJ02757.1"/>
    <property type="molecule type" value="Genomic_DNA"/>
</dbReference>
<dbReference type="Proteomes" id="UP000320876">
    <property type="component" value="Unassembled WGS sequence"/>
</dbReference>
<protein>
    <submittedName>
        <fullName evidence="1">Uncharacterized protein</fullName>
    </submittedName>
</protein>